<keyword evidence="5" id="KW-1185">Reference proteome</keyword>
<dbReference type="Pfam" id="PF00368">
    <property type="entry name" value="HMG-CoA_red"/>
    <property type="match status" value="1"/>
</dbReference>
<dbReference type="InterPro" id="IPR009023">
    <property type="entry name" value="HMG_CoA_Rdtase_NAD(P)-bd_sf"/>
</dbReference>
<evidence type="ECO:0000256" key="1">
    <source>
        <dbReference type="ARBA" id="ARBA00005084"/>
    </source>
</evidence>
<comment type="pathway">
    <text evidence="1">Metabolic intermediate biosynthesis; (R)-mevalonate biosynthesis; (R)-mevalonate from acetyl-CoA: step 3/3.</text>
</comment>
<name>A0ABN8S875_9CNID</name>
<comment type="similarity">
    <text evidence="2">Belongs to the HMG-CoA reductase family.</text>
</comment>
<dbReference type="Proteomes" id="UP001159427">
    <property type="component" value="Unassembled WGS sequence"/>
</dbReference>
<evidence type="ECO:0000313" key="5">
    <source>
        <dbReference type="Proteomes" id="UP001159427"/>
    </source>
</evidence>
<dbReference type="SUPFAM" id="SSF56542">
    <property type="entry name" value="Substrate-binding domain of HMG-CoA reductase"/>
    <property type="match status" value="1"/>
</dbReference>
<dbReference type="InterPro" id="IPR023074">
    <property type="entry name" value="HMG_CoA_Rdtase_cat_sf"/>
</dbReference>
<comment type="caution">
    <text evidence="4">The sequence shown here is derived from an EMBL/GenBank/DDBJ whole genome shotgun (WGS) entry which is preliminary data.</text>
</comment>
<organism evidence="4 5">
    <name type="scientific">Porites evermanni</name>
    <dbReference type="NCBI Taxonomy" id="104178"/>
    <lineage>
        <taxon>Eukaryota</taxon>
        <taxon>Metazoa</taxon>
        <taxon>Cnidaria</taxon>
        <taxon>Anthozoa</taxon>
        <taxon>Hexacorallia</taxon>
        <taxon>Scleractinia</taxon>
        <taxon>Fungiina</taxon>
        <taxon>Poritidae</taxon>
        <taxon>Porites</taxon>
    </lineage>
</organism>
<dbReference type="Gene3D" id="3.90.770.10">
    <property type="entry name" value="3-hydroxy-3-methylglutaryl-coenzyme A Reductase, Chain A, domain 2"/>
    <property type="match status" value="1"/>
</dbReference>
<dbReference type="EMBL" id="CALNXI010002378">
    <property type="protein sequence ID" value="CAH3186936.1"/>
    <property type="molecule type" value="Genomic_DNA"/>
</dbReference>
<dbReference type="PANTHER" id="PTHR10572">
    <property type="entry name" value="3-HYDROXY-3-METHYLGLUTARYL-COENZYME A REDUCTASE"/>
    <property type="match status" value="1"/>
</dbReference>
<dbReference type="Gene3D" id="3.30.70.420">
    <property type="entry name" value="Hydroxymethylglutaryl-CoA reductase, class I/II, NAD/NADP-binding domain"/>
    <property type="match status" value="1"/>
</dbReference>
<reference evidence="4 5" key="1">
    <citation type="submission" date="2022-05" db="EMBL/GenBank/DDBJ databases">
        <authorList>
            <consortium name="Genoscope - CEA"/>
            <person name="William W."/>
        </authorList>
    </citation>
    <scope>NUCLEOTIDE SEQUENCE [LARGE SCALE GENOMIC DNA]</scope>
</reference>
<dbReference type="PANTHER" id="PTHR10572:SF24">
    <property type="entry name" value="3-HYDROXY-3-METHYLGLUTARYL-COENZYME A REDUCTASE"/>
    <property type="match status" value="1"/>
</dbReference>
<protein>
    <submittedName>
        <fullName evidence="4">Uncharacterized protein</fullName>
    </submittedName>
</protein>
<proteinExistence type="inferred from homology"/>
<sequence length="224" mass="25092">MGIHDHRLTTDAVEKSSGYFKVPYRNSYKLEDCDNRRKWVEQVTRKSLSNVGQWLDPQGTHGSHSTERLAGNIENLIGLAKIPLGVIGPLLIKGDRVNKHILCPFTTTEGRNLLMEFVYDSADATGQNGVTVTTWHACQWALKQIAKEQPDINKREFYIESKCSGDKGALAKNYIKGRGIEVQAEAYITVSVLQNVLKVDSFTLNRCFHALQIGARAESWVVLC</sequence>
<evidence type="ECO:0000256" key="2">
    <source>
        <dbReference type="ARBA" id="ARBA00007661"/>
    </source>
</evidence>
<dbReference type="InterPro" id="IPR002202">
    <property type="entry name" value="HMG_CoA_Rdtase"/>
</dbReference>
<accession>A0ABN8S875</accession>
<dbReference type="PROSITE" id="PS50065">
    <property type="entry name" value="HMG_COA_REDUCTASE_4"/>
    <property type="match status" value="2"/>
</dbReference>
<keyword evidence="3" id="KW-0560">Oxidoreductase</keyword>
<gene>
    <name evidence="4" type="ORF">PEVE_00017223</name>
</gene>
<dbReference type="InterPro" id="IPR009029">
    <property type="entry name" value="HMG_CoA_Rdtase_sub-bd_dom_sf"/>
</dbReference>
<evidence type="ECO:0000313" key="4">
    <source>
        <dbReference type="EMBL" id="CAH3186936.1"/>
    </source>
</evidence>
<evidence type="ECO:0000256" key="3">
    <source>
        <dbReference type="ARBA" id="ARBA00023002"/>
    </source>
</evidence>